<dbReference type="PROSITE" id="PS50088">
    <property type="entry name" value="ANK_REPEAT"/>
    <property type="match status" value="1"/>
</dbReference>
<evidence type="ECO:0000313" key="2">
    <source>
        <dbReference type="EMBL" id="TWI09377.1"/>
    </source>
</evidence>
<keyword evidence="1" id="KW-0040">ANK repeat</keyword>
<dbReference type="EMBL" id="VLKP01000008">
    <property type="protein sequence ID" value="TWI09377.1"/>
    <property type="molecule type" value="Genomic_DNA"/>
</dbReference>
<evidence type="ECO:0000313" key="3">
    <source>
        <dbReference type="Proteomes" id="UP000316471"/>
    </source>
</evidence>
<protein>
    <submittedName>
        <fullName evidence="2">Uncharacterized protein</fullName>
    </submittedName>
</protein>
<dbReference type="InterPro" id="IPR036770">
    <property type="entry name" value="Ankyrin_rpt-contain_sf"/>
</dbReference>
<name>A0A562LP35_9GAMM</name>
<dbReference type="AlphaFoldDB" id="A0A562LP35"/>
<feature type="repeat" description="ANK" evidence="1">
    <location>
        <begin position="138"/>
        <end position="170"/>
    </location>
</feature>
<organism evidence="2 3">
    <name type="scientific">Aerolutibacter ruishenii</name>
    <dbReference type="NCBI Taxonomy" id="686800"/>
    <lineage>
        <taxon>Bacteria</taxon>
        <taxon>Pseudomonadati</taxon>
        <taxon>Pseudomonadota</taxon>
        <taxon>Gammaproteobacteria</taxon>
        <taxon>Lysobacterales</taxon>
        <taxon>Lysobacteraceae</taxon>
        <taxon>Aerolutibacter</taxon>
    </lineage>
</organism>
<evidence type="ECO:0000256" key="1">
    <source>
        <dbReference type="PROSITE-ProRule" id="PRU00023"/>
    </source>
</evidence>
<accession>A0A562LP35</accession>
<dbReference type="InterPro" id="IPR002110">
    <property type="entry name" value="Ankyrin_rpt"/>
</dbReference>
<reference evidence="2 3" key="1">
    <citation type="journal article" date="2015" name="Stand. Genomic Sci.">
        <title>Genomic Encyclopedia of Bacterial and Archaeal Type Strains, Phase III: the genomes of soil and plant-associated and newly described type strains.</title>
        <authorList>
            <person name="Whitman W.B."/>
            <person name="Woyke T."/>
            <person name="Klenk H.P."/>
            <person name="Zhou Y."/>
            <person name="Lilburn T.G."/>
            <person name="Beck B.J."/>
            <person name="De Vos P."/>
            <person name="Vandamme P."/>
            <person name="Eisen J.A."/>
            <person name="Garrity G."/>
            <person name="Hugenholtz P."/>
            <person name="Kyrpides N.C."/>
        </authorList>
    </citation>
    <scope>NUCLEOTIDE SEQUENCE [LARGE SCALE GENOMIC DNA]</scope>
    <source>
        <strain evidence="2 3">CGMCC 1.10136</strain>
    </source>
</reference>
<keyword evidence="3" id="KW-1185">Reference proteome</keyword>
<dbReference type="OrthoDB" id="928522at2"/>
<dbReference type="SUPFAM" id="SSF48403">
    <property type="entry name" value="Ankyrin repeat"/>
    <property type="match status" value="1"/>
</dbReference>
<dbReference type="SMART" id="SM00248">
    <property type="entry name" value="ANK"/>
    <property type="match status" value="2"/>
</dbReference>
<proteinExistence type="predicted"/>
<gene>
    <name evidence="2" type="ORF">IP93_01993</name>
</gene>
<dbReference type="RefSeq" id="WP_144815153.1">
    <property type="nucleotide sequence ID" value="NZ_VLKP01000008.1"/>
</dbReference>
<dbReference type="Gene3D" id="1.25.40.20">
    <property type="entry name" value="Ankyrin repeat-containing domain"/>
    <property type="match status" value="1"/>
</dbReference>
<sequence length="220" mass="24877">MTIAKTMLPEKATARLESLCQGDHAYLTADERLVLFRHFHAGGAQLGDAMYYAAREGYAELVEAMLDAGCVPEPVVFRIAFNYGRYEAMVSLARVGHLVDPAQKEQWLDQATCQGRPMGWQKLLIESYGASVNCFGENDTTPLIEACRRADDALSLYLIEQGADIDAHAPEKWCARAYAKRFREHMPLTWARIARHELTRKASTARRRREGVNDEIRRAM</sequence>
<dbReference type="Proteomes" id="UP000316471">
    <property type="component" value="Unassembled WGS sequence"/>
</dbReference>
<comment type="caution">
    <text evidence="2">The sequence shown here is derived from an EMBL/GenBank/DDBJ whole genome shotgun (WGS) entry which is preliminary data.</text>
</comment>